<evidence type="ECO:0000256" key="1">
    <source>
        <dbReference type="SAM" id="MobiDB-lite"/>
    </source>
</evidence>
<proteinExistence type="predicted"/>
<organism evidence="2 3">
    <name type="scientific">Polyangium mundeleinium</name>
    <dbReference type="NCBI Taxonomy" id="2995306"/>
    <lineage>
        <taxon>Bacteria</taxon>
        <taxon>Pseudomonadati</taxon>
        <taxon>Myxococcota</taxon>
        <taxon>Polyangia</taxon>
        <taxon>Polyangiales</taxon>
        <taxon>Polyangiaceae</taxon>
        <taxon>Polyangium</taxon>
    </lineage>
</organism>
<dbReference type="EMBL" id="JAQNDO010000001">
    <property type="protein sequence ID" value="MDC0744141.1"/>
    <property type="molecule type" value="Genomic_DNA"/>
</dbReference>
<evidence type="ECO:0000313" key="2">
    <source>
        <dbReference type="EMBL" id="MDC0744141.1"/>
    </source>
</evidence>
<keyword evidence="3" id="KW-1185">Reference proteome</keyword>
<gene>
    <name evidence="2" type="ORF">POL67_22615</name>
</gene>
<dbReference type="RefSeq" id="WP_271920353.1">
    <property type="nucleotide sequence ID" value="NZ_JAQNDO010000001.1"/>
</dbReference>
<sequence>MGDGTPRTTLLSLDELLQGREAKAVFFLDPHAPSESRKLLGIAFQHLPCDKPPPPPPEKRAAKEKEGAEKKDETQRAEPPTSRPKPIAELPARCPEPGQARRRGGTGARTCTRTLVHTSERLRQPSFRRVEEPLAAEPLPVEAPVPIDPSQVPPGEVRVYEDWRQTPEETALLDRAQECLTGACHARHKNFQPNGGKKPAGTHNGQSLSTGSGSGGGAGAPRPAPKTTVKTTTKPPKTPTVAPGATHGHHPWPKYLGGPAKQDLASLPEPLHKSYHSGMNKILPRQRGAAYYDNLSPQAKQQLARDLAAYTKAFDAKYGTRLHDSMVRNGFPAP</sequence>
<evidence type="ECO:0000313" key="3">
    <source>
        <dbReference type="Proteomes" id="UP001221411"/>
    </source>
</evidence>
<comment type="caution">
    <text evidence="2">The sequence shown here is derived from an EMBL/GenBank/DDBJ whole genome shotgun (WGS) entry which is preliminary data.</text>
</comment>
<feature type="region of interest" description="Disordered" evidence="1">
    <location>
        <begin position="190"/>
        <end position="272"/>
    </location>
</feature>
<dbReference type="Proteomes" id="UP001221411">
    <property type="component" value="Unassembled WGS sequence"/>
</dbReference>
<protein>
    <submittedName>
        <fullName evidence="2">Uncharacterized protein</fullName>
    </submittedName>
</protein>
<reference evidence="2 3" key="1">
    <citation type="submission" date="2022-11" db="EMBL/GenBank/DDBJ databases">
        <title>Minimal conservation of predation-associated metabolite biosynthetic gene clusters underscores biosynthetic potential of Myxococcota including descriptions for ten novel species: Archangium lansinium sp. nov., Myxococcus landrumus sp. nov., Nannocystis bai.</title>
        <authorList>
            <person name="Ahearne A."/>
            <person name="Stevens C."/>
            <person name="Dowd S."/>
        </authorList>
    </citation>
    <scope>NUCLEOTIDE SEQUENCE [LARGE SCALE GENOMIC DNA]</scope>
    <source>
        <strain evidence="2 3">RJM3</strain>
    </source>
</reference>
<feature type="compositionally biased region" description="Basic and acidic residues" evidence="1">
    <location>
        <begin position="57"/>
        <end position="76"/>
    </location>
</feature>
<feature type="compositionally biased region" description="Low complexity" evidence="1">
    <location>
        <begin position="225"/>
        <end position="246"/>
    </location>
</feature>
<accession>A0ABT5EQV3</accession>
<feature type="region of interest" description="Disordered" evidence="1">
    <location>
        <begin position="46"/>
        <end position="108"/>
    </location>
</feature>
<name>A0ABT5EQV3_9BACT</name>